<proteinExistence type="predicted"/>
<dbReference type="Pfam" id="PF09953">
    <property type="entry name" value="DUF2187"/>
    <property type="match status" value="1"/>
</dbReference>
<dbReference type="OrthoDB" id="2692124at2"/>
<sequence length="58" mass="6655">MEAAKVGNIVEFDGMRGKVEKVNENSVIVDITINDSFDEHEMFEKTVVNHKRYKIIEG</sequence>
<organism evidence="1 2">
    <name type="scientific">Salinicoccus hispanicus</name>
    <dbReference type="NCBI Taxonomy" id="157225"/>
    <lineage>
        <taxon>Bacteria</taxon>
        <taxon>Bacillati</taxon>
        <taxon>Bacillota</taxon>
        <taxon>Bacilli</taxon>
        <taxon>Bacillales</taxon>
        <taxon>Staphylococcaceae</taxon>
        <taxon>Salinicoccus</taxon>
    </lineage>
</organism>
<dbReference type="AlphaFoldDB" id="A0A6N8TZL0"/>
<protein>
    <submittedName>
        <fullName evidence="1">DUF2187 domain-containing protein</fullName>
    </submittedName>
</protein>
<comment type="caution">
    <text evidence="1">The sequence shown here is derived from an EMBL/GenBank/DDBJ whole genome shotgun (WGS) entry which is preliminary data.</text>
</comment>
<dbReference type="InterPro" id="IPR018690">
    <property type="entry name" value="DUF2187"/>
</dbReference>
<name>A0A6N8TZL0_9STAP</name>
<dbReference type="RefSeq" id="WP_160655039.1">
    <property type="nucleotide sequence ID" value="NZ_JBHRWU010000001.1"/>
</dbReference>
<evidence type="ECO:0000313" key="1">
    <source>
        <dbReference type="EMBL" id="MXQ50912.1"/>
    </source>
</evidence>
<dbReference type="EMBL" id="WUUK01000002">
    <property type="protein sequence ID" value="MXQ50912.1"/>
    <property type="molecule type" value="Genomic_DNA"/>
</dbReference>
<dbReference type="Proteomes" id="UP000436284">
    <property type="component" value="Unassembled WGS sequence"/>
</dbReference>
<keyword evidence="2" id="KW-1185">Reference proteome</keyword>
<reference evidence="1 2" key="1">
    <citation type="submission" date="2019-12" db="EMBL/GenBank/DDBJ databases">
        <title>Salinicoccus cyprini sp. nov., isolated from gastro-intestinal tract of mirror carp, Cyprinus carpio var. specularis, collected from Gobind Sagar Reservoir, Himachal Pradesh, India.</title>
        <authorList>
            <person name="Talwar C."/>
            <person name="Singh A.K."/>
            <person name="Lal R."/>
            <person name="Negi R.K."/>
        </authorList>
    </citation>
    <scope>NUCLEOTIDE SEQUENCE [LARGE SCALE GENOMIC DNA]</scope>
    <source>
        <strain evidence="1 2">J-82</strain>
    </source>
</reference>
<gene>
    <name evidence="1" type="ORF">GQ671_06475</name>
</gene>
<accession>A0A6N8TZL0</accession>
<evidence type="ECO:0000313" key="2">
    <source>
        <dbReference type="Proteomes" id="UP000436284"/>
    </source>
</evidence>